<gene>
    <name evidence="11" type="ORF">NCTC11421_00502</name>
</gene>
<keyword evidence="7" id="KW-0472">Membrane</keyword>
<dbReference type="InterPro" id="IPR000175">
    <property type="entry name" value="Na/ntran_symport"/>
</dbReference>
<evidence type="ECO:0000256" key="4">
    <source>
        <dbReference type="ARBA" id="ARBA00022679"/>
    </source>
</evidence>
<name>A0A378VWE3_NEIGO</name>
<dbReference type="InterPro" id="IPR001296">
    <property type="entry name" value="Glyco_trans_1"/>
</dbReference>
<dbReference type="InterPro" id="IPR028098">
    <property type="entry name" value="Glyco_trans_4-like_N"/>
</dbReference>
<sequence length="498" mass="55919">MEKEFRILNIVSAKIWGGGEQYVYDVSKALGLRGCTMFTAVNKNDELMRRRFSEVSSVFTTRLHTFNGLFSLYALTRFIRENHISHLMIHTGKIAALSVLLKKLAGVRLIFVKHNVVANKTDFYHRLIQKNTDRFICVSRLVYDVQTADNPFKENTGLFITVSIPAGSPRLKKNPTAVFYRRLRRQDQSGKRIGNLIEACVILHRKYPQIRLKLAGHGHPDYMCRLKRGVSASGAEPFVSFEGFTEKLASFYRQSDVVVLPSLVPEAFGLSLCEAMYCRTAVISNTLGAQKEIIEHHQSGILLDRLTPESLADEIERLVLNPEAKTHWQRQDINASPPVSPSTIPPTNYWMQYKPLSDGLCRLKAFDATNRQIIFVHWKKHPEFILQNKKIPISPISRSLLAKFAASSPACAAASSALLQCTTFTFLNKFMSNHTSWSSKIGFVLAAAGSAIGLGAIWKFPYTAGTNGGAVFSCCFDIYRLGRPARPACRILYRAHGR</sequence>
<dbReference type="Gene3D" id="3.40.50.2000">
    <property type="entry name" value="Glycogen Phosphorylase B"/>
    <property type="match status" value="2"/>
</dbReference>
<keyword evidence="8" id="KW-0769">Symport</keyword>
<dbReference type="SUPFAM" id="SSF53756">
    <property type="entry name" value="UDP-Glycosyltransferase/glycogen phosphorylase"/>
    <property type="match status" value="1"/>
</dbReference>
<evidence type="ECO:0000259" key="9">
    <source>
        <dbReference type="Pfam" id="PF00534"/>
    </source>
</evidence>
<accession>A0A378VWE3</accession>
<dbReference type="Pfam" id="PF13439">
    <property type="entry name" value="Glyco_transf_4"/>
    <property type="match status" value="1"/>
</dbReference>
<evidence type="ECO:0000256" key="3">
    <source>
        <dbReference type="ARBA" id="ARBA00022676"/>
    </source>
</evidence>
<protein>
    <recommendedName>
        <fullName evidence="8">Transporter</fullName>
    </recommendedName>
</protein>
<reference evidence="11" key="1">
    <citation type="submission" date="2018-06" db="EMBL/GenBank/DDBJ databases">
        <authorList>
            <consortium name="Pathogen Informatics"/>
            <person name="Doyle S."/>
        </authorList>
    </citation>
    <scope>NUCLEOTIDE SEQUENCE [LARGE SCALE GENOMIC DNA]</scope>
    <source>
        <strain evidence="11">NCTC11421</strain>
    </source>
</reference>
<dbReference type="PROSITE" id="PS50267">
    <property type="entry name" value="NA_NEUROTRAN_SYMP_3"/>
    <property type="match status" value="1"/>
</dbReference>
<evidence type="ECO:0000256" key="5">
    <source>
        <dbReference type="ARBA" id="ARBA00022692"/>
    </source>
</evidence>
<dbReference type="CDD" id="cd03819">
    <property type="entry name" value="GT4_WavL-like"/>
    <property type="match status" value="1"/>
</dbReference>
<evidence type="ECO:0000256" key="6">
    <source>
        <dbReference type="ARBA" id="ARBA00022989"/>
    </source>
</evidence>
<comment type="similarity">
    <text evidence="8">Belongs to the sodium:neurotransmitter symporter (SNF) (TC 2.A.22) family.</text>
</comment>
<feature type="domain" description="Glycosyl transferase family 1" evidence="9">
    <location>
        <begin position="171"/>
        <end position="330"/>
    </location>
</feature>
<dbReference type="SUPFAM" id="SSF161070">
    <property type="entry name" value="SNF-like"/>
    <property type="match status" value="1"/>
</dbReference>
<dbReference type="GO" id="GO:0015293">
    <property type="term" value="F:symporter activity"/>
    <property type="evidence" value="ECO:0007669"/>
    <property type="project" value="UniProtKB-KW"/>
</dbReference>
<dbReference type="InterPro" id="IPR037272">
    <property type="entry name" value="SNS_sf"/>
</dbReference>
<organism evidence="11">
    <name type="scientific">Neisseria gonorrhoeae</name>
    <dbReference type="NCBI Taxonomy" id="485"/>
    <lineage>
        <taxon>Bacteria</taxon>
        <taxon>Pseudomonadati</taxon>
        <taxon>Pseudomonadota</taxon>
        <taxon>Betaproteobacteria</taxon>
        <taxon>Neisseriales</taxon>
        <taxon>Neisseriaceae</taxon>
        <taxon>Neisseria</taxon>
    </lineage>
</organism>
<dbReference type="PANTHER" id="PTHR12526">
    <property type="entry name" value="GLYCOSYLTRANSFERASE"/>
    <property type="match status" value="1"/>
</dbReference>
<dbReference type="PROSITE" id="PS00610">
    <property type="entry name" value="NA_NEUROTRAN_SYMP_1"/>
    <property type="match status" value="1"/>
</dbReference>
<dbReference type="GO" id="GO:0016020">
    <property type="term" value="C:membrane"/>
    <property type="evidence" value="ECO:0007669"/>
    <property type="project" value="UniProtKB-SubCell"/>
</dbReference>
<comment type="subcellular location">
    <subcellularLocation>
        <location evidence="1">Membrane</location>
        <topology evidence="1">Multi-pass membrane protein</topology>
    </subcellularLocation>
</comment>
<evidence type="ECO:0000256" key="7">
    <source>
        <dbReference type="ARBA" id="ARBA00023136"/>
    </source>
</evidence>
<feature type="domain" description="Glycosyltransferase subfamily 4-like N-terminal" evidence="10">
    <location>
        <begin position="16"/>
        <end position="144"/>
    </location>
</feature>
<dbReference type="GO" id="GO:0016757">
    <property type="term" value="F:glycosyltransferase activity"/>
    <property type="evidence" value="ECO:0007669"/>
    <property type="project" value="UniProtKB-KW"/>
</dbReference>
<keyword evidence="6" id="KW-1133">Transmembrane helix</keyword>
<proteinExistence type="inferred from homology"/>
<dbReference type="Pfam" id="PF00209">
    <property type="entry name" value="SNF"/>
    <property type="match status" value="1"/>
</dbReference>
<keyword evidence="5 8" id="KW-0812">Transmembrane</keyword>
<keyword evidence="3" id="KW-0328">Glycosyltransferase</keyword>
<evidence type="ECO:0000256" key="8">
    <source>
        <dbReference type="RuleBase" id="RU003732"/>
    </source>
</evidence>
<evidence type="ECO:0000259" key="10">
    <source>
        <dbReference type="Pfam" id="PF13439"/>
    </source>
</evidence>
<evidence type="ECO:0000313" key="11">
    <source>
        <dbReference type="EMBL" id="SUA20420.1"/>
    </source>
</evidence>
<dbReference type="PANTHER" id="PTHR12526:SF510">
    <property type="entry name" value="D-INOSITOL 3-PHOSPHATE GLYCOSYLTRANSFERASE"/>
    <property type="match status" value="1"/>
</dbReference>
<evidence type="ECO:0000256" key="2">
    <source>
        <dbReference type="ARBA" id="ARBA00022448"/>
    </source>
</evidence>
<dbReference type="Pfam" id="PF00534">
    <property type="entry name" value="Glycos_transf_1"/>
    <property type="match status" value="1"/>
</dbReference>
<dbReference type="EMBL" id="UGRI01000001">
    <property type="protein sequence ID" value="SUA20420.1"/>
    <property type="molecule type" value="Genomic_DNA"/>
</dbReference>
<keyword evidence="2 8" id="KW-0813">Transport</keyword>
<dbReference type="AlphaFoldDB" id="A0A378VWE3"/>
<keyword evidence="4" id="KW-0808">Transferase</keyword>
<evidence type="ECO:0000256" key="1">
    <source>
        <dbReference type="ARBA" id="ARBA00004141"/>
    </source>
</evidence>